<keyword evidence="4 5" id="KW-0456">Lyase</keyword>
<protein>
    <recommendedName>
        <fullName evidence="3">4a-hydroxytetrahydrobiopterin dehydratase</fullName>
        <ecNumber evidence="3">4.2.1.96</ecNumber>
    </recommendedName>
</protein>
<dbReference type="GO" id="GO:0008124">
    <property type="term" value="F:4-alpha-hydroxytetrahydrobiopterin dehydratase activity"/>
    <property type="evidence" value="ECO:0007669"/>
    <property type="project" value="UniProtKB-EC"/>
</dbReference>
<evidence type="ECO:0000313" key="5">
    <source>
        <dbReference type="EMBL" id="MBK1789543.1"/>
    </source>
</evidence>
<evidence type="ECO:0000256" key="2">
    <source>
        <dbReference type="ARBA" id="ARBA00006472"/>
    </source>
</evidence>
<name>A0A8J7SK30_9BACT</name>
<dbReference type="AlphaFoldDB" id="A0A8J7SK30"/>
<accession>A0A8J7SK30</accession>
<keyword evidence="6" id="KW-1185">Reference proteome</keyword>
<evidence type="ECO:0000313" key="6">
    <source>
        <dbReference type="Proteomes" id="UP000624703"/>
    </source>
</evidence>
<sequence>MSEELIPEDELEDALKRCPEWEVEGDLITRAIDFEEFSEAIDFVNELAEMADDAQHYPVIEIAETKVSLFLKTEDAGGVTEIDLEFASRVDNLVD</sequence>
<evidence type="ECO:0000256" key="4">
    <source>
        <dbReference type="ARBA" id="ARBA00023239"/>
    </source>
</evidence>
<dbReference type="NCBIfam" id="NF002017">
    <property type="entry name" value="PRK00823.1-2"/>
    <property type="match status" value="1"/>
</dbReference>
<dbReference type="PANTHER" id="PTHR12599:SF0">
    <property type="entry name" value="PTERIN-4-ALPHA-CARBINOLAMINE DEHYDRATASE"/>
    <property type="match status" value="1"/>
</dbReference>
<dbReference type="EC" id="4.2.1.96" evidence="3"/>
<dbReference type="Gene3D" id="3.30.1360.20">
    <property type="entry name" value="Transcriptional coactivator/pterin dehydratase"/>
    <property type="match status" value="1"/>
</dbReference>
<dbReference type="RefSeq" id="WP_200309490.1">
    <property type="nucleotide sequence ID" value="NZ_JAENIM010000007.1"/>
</dbReference>
<dbReference type="Pfam" id="PF01329">
    <property type="entry name" value="Pterin_4a"/>
    <property type="match status" value="1"/>
</dbReference>
<dbReference type="GO" id="GO:0006729">
    <property type="term" value="P:tetrahydrobiopterin biosynthetic process"/>
    <property type="evidence" value="ECO:0007669"/>
    <property type="project" value="InterPro"/>
</dbReference>
<dbReference type="EMBL" id="JAENIM010000007">
    <property type="protein sequence ID" value="MBK1789543.1"/>
    <property type="molecule type" value="Genomic_DNA"/>
</dbReference>
<evidence type="ECO:0000256" key="1">
    <source>
        <dbReference type="ARBA" id="ARBA00001554"/>
    </source>
</evidence>
<reference evidence="5" key="1">
    <citation type="submission" date="2021-01" db="EMBL/GenBank/DDBJ databases">
        <title>Modified the classification status of verrucomicrobia.</title>
        <authorList>
            <person name="Feng X."/>
        </authorList>
    </citation>
    <scope>NUCLEOTIDE SEQUENCE</scope>
    <source>
        <strain evidence="5">_KCTC 22039</strain>
    </source>
</reference>
<gene>
    <name evidence="5" type="ORF">JIN82_00085</name>
</gene>
<dbReference type="InterPro" id="IPR036428">
    <property type="entry name" value="PCD_sf"/>
</dbReference>
<comment type="catalytic activity">
    <reaction evidence="1">
        <text>(4aS,6R)-4a-hydroxy-L-erythro-5,6,7,8-tetrahydrobiopterin = (6R)-L-erythro-6,7-dihydrobiopterin + H2O</text>
        <dbReference type="Rhea" id="RHEA:11920"/>
        <dbReference type="ChEBI" id="CHEBI:15377"/>
        <dbReference type="ChEBI" id="CHEBI:15642"/>
        <dbReference type="ChEBI" id="CHEBI:43120"/>
        <dbReference type="EC" id="4.2.1.96"/>
    </reaction>
</comment>
<organism evidence="5 6">
    <name type="scientific">Persicirhabdus sediminis</name>
    <dbReference type="NCBI Taxonomy" id="454144"/>
    <lineage>
        <taxon>Bacteria</taxon>
        <taxon>Pseudomonadati</taxon>
        <taxon>Verrucomicrobiota</taxon>
        <taxon>Verrucomicrobiia</taxon>
        <taxon>Verrucomicrobiales</taxon>
        <taxon>Verrucomicrobiaceae</taxon>
        <taxon>Persicirhabdus</taxon>
    </lineage>
</organism>
<dbReference type="SUPFAM" id="SSF55248">
    <property type="entry name" value="PCD-like"/>
    <property type="match status" value="1"/>
</dbReference>
<dbReference type="CDD" id="cd00488">
    <property type="entry name" value="PCD_DCoH"/>
    <property type="match status" value="1"/>
</dbReference>
<evidence type="ECO:0000256" key="3">
    <source>
        <dbReference type="ARBA" id="ARBA00013252"/>
    </source>
</evidence>
<proteinExistence type="inferred from homology"/>
<comment type="caution">
    <text evidence="5">The sequence shown here is derived from an EMBL/GenBank/DDBJ whole genome shotgun (WGS) entry which is preliminary data.</text>
</comment>
<dbReference type="Proteomes" id="UP000624703">
    <property type="component" value="Unassembled WGS sequence"/>
</dbReference>
<comment type="similarity">
    <text evidence="2">Belongs to the pterin-4-alpha-carbinolamine dehydratase family.</text>
</comment>
<dbReference type="PANTHER" id="PTHR12599">
    <property type="entry name" value="PTERIN-4-ALPHA-CARBINOLAMINE DEHYDRATASE"/>
    <property type="match status" value="1"/>
</dbReference>
<dbReference type="InterPro" id="IPR001533">
    <property type="entry name" value="Pterin_deHydtase"/>
</dbReference>